<feature type="region of interest" description="Disordered" evidence="1">
    <location>
        <begin position="1"/>
        <end position="23"/>
    </location>
</feature>
<accession>A0ABU1FRV2</accession>
<sequence>MSAISRATQAARQSRRTESGESRIPAVWRAQVSVVRDRDEDDHRAGVYVVIPRLTGQAHHGPLPWVGVAPSVGDRVLVAAVEGRKDDFIVINPGAGVDPSLAGRVDSLEAQVAANTEELGGTVFARLNAYEAALQVAENIFTANMLDTITWWNMSSVTSLDGNGATTRDFVIPGYTPQNVARSYRVEYDVITDGLRDFTRFWARPQVNGVGQATVTVSQITSAGDRHRYRFAQDFNAPANAQIQLRVAVLGGTMAGKAGRVGVTRVQLTTPIEVSA</sequence>
<dbReference type="EMBL" id="JAVKGT010000008">
    <property type="protein sequence ID" value="MDR5711395.1"/>
    <property type="molecule type" value="Genomic_DNA"/>
</dbReference>
<dbReference type="RefSeq" id="WP_310536777.1">
    <property type="nucleotide sequence ID" value="NZ_BAAAOC010000022.1"/>
</dbReference>
<keyword evidence="3" id="KW-1185">Reference proteome</keyword>
<evidence type="ECO:0008006" key="4">
    <source>
        <dbReference type="Google" id="ProtNLM"/>
    </source>
</evidence>
<proteinExistence type="predicted"/>
<evidence type="ECO:0000313" key="3">
    <source>
        <dbReference type="Proteomes" id="UP001260872"/>
    </source>
</evidence>
<evidence type="ECO:0000313" key="2">
    <source>
        <dbReference type="EMBL" id="MDR5711395.1"/>
    </source>
</evidence>
<comment type="caution">
    <text evidence="2">The sequence shown here is derived from an EMBL/GenBank/DDBJ whole genome shotgun (WGS) entry which is preliminary data.</text>
</comment>
<feature type="compositionally biased region" description="Low complexity" evidence="1">
    <location>
        <begin position="1"/>
        <end position="12"/>
    </location>
</feature>
<evidence type="ECO:0000256" key="1">
    <source>
        <dbReference type="SAM" id="MobiDB-lite"/>
    </source>
</evidence>
<gene>
    <name evidence="2" type="ORF">RH857_04505</name>
</gene>
<organism evidence="2 3">
    <name type="scientific">Nesterenkonia flava</name>
    <dbReference type="NCBI Taxonomy" id="469799"/>
    <lineage>
        <taxon>Bacteria</taxon>
        <taxon>Bacillati</taxon>
        <taxon>Actinomycetota</taxon>
        <taxon>Actinomycetes</taxon>
        <taxon>Micrococcales</taxon>
        <taxon>Micrococcaceae</taxon>
        <taxon>Nesterenkonia</taxon>
    </lineage>
</organism>
<reference evidence="3" key="1">
    <citation type="submission" date="2023-07" db="EMBL/GenBank/DDBJ databases">
        <title>Description of three actinobacteria isolated from air of manufacturing shop in a pharmaceutical factory.</title>
        <authorList>
            <person name="Zhang D.-F."/>
        </authorList>
    </citation>
    <scope>NUCLEOTIDE SEQUENCE [LARGE SCALE GENOMIC DNA]</scope>
    <source>
        <strain evidence="3">CCTCC AB 207010</strain>
    </source>
</reference>
<protein>
    <recommendedName>
        <fullName evidence="4">Minor tail protein</fullName>
    </recommendedName>
</protein>
<name>A0ABU1FRV2_9MICC</name>
<dbReference type="Proteomes" id="UP001260872">
    <property type="component" value="Unassembled WGS sequence"/>
</dbReference>